<evidence type="ECO:0000313" key="2">
    <source>
        <dbReference type="Proteomes" id="UP001301958"/>
    </source>
</evidence>
<reference evidence="1" key="2">
    <citation type="submission" date="2023-05" db="EMBL/GenBank/DDBJ databases">
        <authorList>
            <consortium name="Lawrence Berkeley National Laboratory"/>
            <person name="Steindorff A."/>
            <person name="Hensen N."/>
            <person name="Bonometti L."/>
            <person name="Westerberg I."/>
            <person name="Brannstrom I.O."/>
            <person name="Guillou S."/>
            <person name="Cros-Aarteil S."/>
            <person name="Calhoun S."/>
            <person name="Haridas S."/>
            <person name="Kuo A."/>
            <person name="Mondo S."/>
            <person name="Pangilinan J."/>
            <person name="Riley R."/>
            <person name="Labutti K."/>
            <person name="Andreopoulos B."/>
            <person name="Lipzen A."/>
            <person name="Chen C."/>
            <person name="Yanf M."/>
            <person name="Daum C."/>
            <person name="Ng V."/>
            <person name="Clum A."/>
            <person name="Ohm R."/>
            <person name="Martin F."/>
            <person name="Silar P."/>
            <person name="Natvig D."/>
            <person name="Lalanne C."/>
            <person name="Gautier V."/>
            <person name="Ament-Velasquez S.L."/>
            <person name="Kruys A."/>
            <person name="Hutchinson M.I."/>
            <person name="Powell A.J."/>
            <person name="Barry K."/>
            <person name="Miller A.N."/>
            <person name="Grigoriev I.V."/>
            <person name="Debuchy R."/>
            <person name="Gladieux P."/>
            <person name="Thoren M.H."/>
            <person name="Johannesson H."/>
        </authorList>
    </citation>
    <scope>NUCLEOTIDE SEQUENCE</scope>
    <source>
        <strain evidence="1">CBS 990.96</strain>
    </source>
</reference>
<sequence>MYNGDFCRGQVWVYDNPPYVTRMLPAENVYWYNFGNSIRGLRDNERVGFRTGPYNGDRCNDGHTVVRGPGGLGCQDVRASTCIQFYQE</sequence>
<keyword evidence="2" id="KW-1185">Reference proteome</keyword>
<name>A0AAN7BKL4_9PEZI</name>
<organism evidence="1 2">
    <name type="scientific">Podospora fimiseda</name>
    <dbReference type="NCBI Taxonomy" id="252190"/>
    <lineage>
        <taxon>Eukaryota</taxon>
        <taxon>Fungi</taxon>
        <taxon>Dikarya</taxon>
        <taxon>Ascomycota</taxon>
        <taxon>Pezizomycotina</taxon>
        <taxon>Sordariomycetes</taxon>
        <taxon>Sordariomycetidae</taxon>
        <taxon>Sordariales</taxon>
        <taxon>Podosporaceae</taxon>
        <taxon>Podospora</taxon>
    </lineage>
</organism>
<gene>
    <name evidence="1" type="ORF">QBC38DRAFT_457408</name>
</gene>
<protein>
    <submittedName>
        <fullName evidence="1">Uncharacterized protein</fullName>
    </submittedName>
</protein>
<dbReference type="AlphaFoldDB" id="A0AAN7BKL4"/>
<dbReference type="Proteomes" id="UP001301958">
    <property type="component" value="Unassembled WGS sequence"/>
</dbReference>
<accession>A0AAN7BKL4</accession>
<comment type="caution">
    <text evidence="1">The sequence shown here is derived from an EMBL/GenBank/DDBJ whole genome shotgun (WGS) entry which is preliminary data.</text>
</comment>
<proteinExistence type="predicted"/>
<dbReference type="EMBL" id="MU865370">
    <property type="protein sequence ID" value="KAK4225291.1"/>
    <property type="molecule type" value="Genomic_DNA"/>
</dbReference>
<reference evidence="1" key="1">
    <citation type="journal article" date="2023" name="Mol. Phylogenet. Evol.">
        <title>Genome-scale phylogeny and comparative genomics of the fungal order Sordariales.</title>
        <authorList>
            <person name="Hensen N."/>
            <person name="Bonometti L."/>
            <person name="Westerberg I."/>
            <person name="Brannstrom I.O."/>
            <person name="Guillou S."/>
            <person name="Cros-Aarteil S."/>
            <person name="Calhoun S."/>
            <person name="Haridas S."/>
            <person name="Kuo A."/>
            <person name="Mondo S."/>
            <person name="Pangilinan J."/>
            <person name="Riley R."/>
            <person name="LaButti K."/>
            <person name="Andreopoulos B."/>
            <person name="Lipzen A."/>
            <person name="Chen C."/>
            <person name="Yan M."/>
            <person name="Daum C."/>
            <person name="Ng V."/>
            <person name="Clum A."/>
            <person name="Steindorff A."/>
            <person name="Ohm R.A."/>
            <person name="Martin F."/>
            <person name="Silar P."/>
            <person name="Natvig D.O."/>
            <person name="Lalanne C."/>
            <person name="Gautier V."/>
            <person name="Ament-Velasquez S.L."/>
            <person name="Kruys A."/>
            <person name="Hutchinson M.I."/>
            <person name="Powell A.J."/>
            <person name="Barry K."/>
            <person name="Miller A.N."/>
            <person name="Grigoriev I.V."/>
            <person name="Debuchy R."/>
            <person name="Gladieux P."/>
            <person name="Hiltunen Thoren M."/>
            <person name="Johannesson H."/>
        </authorList>
    </citation>
    <scope>NUCLEOTIDE SEQUENCE</scope>
    <source>
        <strain evidence="1">CBS 990.96</strain>
    </source>
</reference>
<evidence type="ECO:0000313" key="1">
    <source>
        <dbReference type="EMBL" id="KAK4225291.1"/>
    </source>
</evidence>